<dbReference type="PROSITE" id="PS00372">
    <property type="entry name" value="PTS_EIIA_TYPE_2_HIS"/>
    <property type="match status" value="1"/>
</dbReference>
<dbReference type="Gene3D" id="3.40.930.10">
    <property type="entry name" value="Mannitol-specific EII, Chain A"/>
    <property type="match status" value="1"/>
</dbReference>
<keyword evidence="3" id="KW-1185">Reference proteome</keyword>
<dbReference type="InterPro" id="IPR002178">
    <property type="entry name" value="PTS_EIIA_type-2_dom"/>
</dbReference>
<keyword evidence="2" id="KW-0813">Transport</keyword>
<dbReference type="InterPro" id="IPR016152">
    <property type="entry name" value="PTrfase/Anion_transptr"/>
</dbReference>
<evidence type="ECO:0000259" key="1">
    <source>
        <dbReference type="PROSITE" id="PS51094"/>
    </source>
</evidence>
<gene>
    <name evidence="2" type="ORF">CAL20_03290</name>
</gene>
<organism evidence="2 3">
    <name type="scientific">Bordetella genomosp. 4</name>
    <dbReference type="NCBI Taxonomy" id="463044"/>
    <lineage>
        <taxon>Bacteria</taxon>
        <taxon>Pseudomonadati</taxon>
        <taxon>Pseudomonadota</taxon>
        <taxon>Betaproteobacteria</taxon>
        <taxon>Burkholderiales</taxon>
        <taxon>Alcaligenaceae</taxon>
        <taxon>Bordetella</taxon>
    </lineage>
</organism>
<comment type="caution">
    <text evidence="2">The sequence shown here is derived from an EMBL/GenBank/DDBJ whole genome shotgun (WGS) entry which is preliminary data.</text>
</comment>
<dbReference type="CDD" id="cd00211">
    <property type="entry name" value="PTS_IIA_fru"/>
    <property type="match status" value="1"/>
</dbReference>
<dbReference type="EMBL" id="NEVQ01000003">
    <property type="protein sequence ID" value="OZI64930.1"/>
    <property type="molecule type" value="Genomic_DNA"/>
</dbReference>
<dbReference type="AlphaFoldDB" id="A0A261UUJ2"/>
<evidence type="ECO:0000313" key="3">
    <source>
        <dbReference type="Proteomes" id="UP000216885"/>
    </source>
</evidence>
<dbReference type="PROSITE" id="PS51094">
    <property type="entry name" value="PTS_EIIA_TYPE_2"/>
    <property type="match status" value="1"/>
</dbReference>
<dbReference type="InterPro" id="IPR051541">
    <property type="entry name" value="PTS_SugarTrans_NitroReg"/>
</dbReference>
<protein>
    <submittedName>
        <fullName evidence="2">PTS sugar transporter subunit IIA</fullName>
    </submittedName>
</protein>
<dbReference type="GO" id="GO:0030295">
    <property type="term" value="F:protein kinase activator activity"/>
    <property type="evidence" value="ECO:0007669"/>
    <property type="project" value="TreeGrafter"/>
</dbReference>
<dbReference type="Pfam" id="PF00359">
    <property type="entry name" value="PTS_EIIA_2"/>
    <property type="match status" value="1"/>
</dbReference>
<evidence type="ECO:0000313" key="2">
    <source>
        <dbReference type="EMBL" id="OZI64930.1"/>
    </source>
</evidence>
<sequence>MNHLSRILPAGNVVLDMAVTSKKRAFEQAGLLFENHHGLARTVVFDSLFARERLGSTALGQGVAVPHGRVKGLETPLAAFVRLAQPIAFDAPDGEPVSMLMCLLVPETATQQHLDILAELAQLMSNKALREALATETDPAEVHRMLTTGQR</sequence>
<dbReference type="PANTHER" id="PTHR47738">
    <property type="entry name" value="PTS SYSTEM FRUCTOSE-LIKE EIIA COMPONENT-RELATED"/>
    <property type="match status" value="1"/>
</dbReference>
<accession>A0A261UUJ2</accession>
<proteinExistence type="predicted"/>
<dbReference type="RefSeq" id="WP_176456437.1">
    <property type="nucleotide sequence ID" value="NZ_NEVO01000002.1"/>
</dbReference>
<keyword evidence="2" id="KW-0762">Sugar transport</keyword>
<reference evidence="2 3" key="1">
    <citation type="submission" date="2017-05" db="EMBL/GenBank/DDBJ databases">
        <title>Complete and WGS of Bordetella genogroups.</title>
        <authorList>
            <person name="Spilker T."/>
            <person name="LiPuma J."/>
        </authorList>
    </citation>
    <scope>NUCLEOTIDE SEQUENCE [LARGE SCALE GENOMIC DNA]</scope>
    <source>
        <strain evidence="2 3">AU9919</strain>
    </source>
</reference>
<dbReference type="Proteomes" id="UP000216885">
    <property type="component" value="Unassembled WGS sequence"/>
</dbReference>
<feature type="domain" description="PTS EIIA type-2" evidence="1">
    <location>
        <begin position="6"/>
        <end position="149"/>
    </location>
</feature>
<dbReference type="SUPFAM" id="SSF55804">
    <property type="entry name" value="Phoshotransferase/anion transport protein"/>
    <property type="match status" value="1"/>
</dbReference>
<dbReference type="PANTHER" id="PTHR47738:SF1">
    <property type="entry name" value="NITROGEN REGULATORY PROTEIN"/>
    <property type="match status" value="1"/>
</dbReference>
<name>A0A261UUJ2_9BORD</name>